<proteinExistence type="predicted"/>
<accession>A0A914PSC0</accession>
<protein>
    <recommendedName>
        <fullName evidence="1">IFT140 second beta-propeller domain-containing protein</fullName>
    </recommendedName>
</protein>
<dbReference type="InterPro" id="IPR056155">
    <property type="entry name" value="Beta-prop_IFT140_2nd"/>
</dbReference>
<dbReference type="Proteomes" id="UP000887578">
    <property type="component" value="Unplaced"/>
</dbReference>
<keyword evidence="2" id="KW-1185">Reference proteome</keyword>
<reference evidence="3" key="1">
    <citation type="submission" date="2022-11" db="UniProtKB">
        <authorList>
            <consortium name="WormBaseParasite"/>
        </authorList>
    </citation>
    <scope>IDENTIFICATION</scope>
</reference>
<evidence type="ECO:0000313" key="3">
    <source>
        <dbReference type="WBParaSite" id="PDA_v2.g21554.t1"/>
    </source>
</evidence>
<dbReference type="WBParaSite" id="PDA_v2.g21554.t1">
    <property type="protein sequence ID" value="PDA_v2.g21554.t1"/>
    <property type="gene ID" value="PDA_v2.g21554"/>
</dbReference>
<sequence length="155" mass="18050">MIRVNSAGNRISFTATQKNDEIFERLSIWDGETDSVGYFSFQYGITDQQQYETEAEHAKPGERPKTAAIRKIEREQSRFRLAEHYPGNHVWDKIDPRLLICEAIHNTGDQSQNLLISMYVTTEHGVQMHDLQIKSDKAEQLLHLSVPYMYFFKNV</sequence>
<evidence type="ECO:0000313" key="2">
    <source>
        <dbReference type="Proteomes" id="UP000887578"/>
    </source>
</evidence>
<evidence type="ECO:0000259" key="1">
    <source>
        <dbReference type="Pfam" id="PF23385"/>
    </source>
</evidence>
<organism evidence="2 3">
    <name type="scientific">Panagrolaimus davidi</name>
    <dbReference type="NCBI Taxonomy" id="227884"/>
    <lineage>
        <taxon>Eukaryota</taxon>
        <taxon>Metazoa</taxon>
        <taxon>Ecdysozoa</taxon>
        <taxon>Nematoda</taxon>
        <taxon>Chromadorea</taxon>
        <taxon>Rhabditida</taxon>
        <taxon>Tylenchina</taxon>
        <taxon>Panagrolaimomorpha</taxon>
        <taxon>Panagrolaimoidea</taxon>
        <taxon>Panagrolaimidae</taxon>
        <taxon>Panagrolaimus</taxon>
    </lineage>
</organism>
<dbReference type="Pfam" id="PF23385">
    <property type="entry name" value="Beta-prop_IFT140_2nd"/>
    <property type="match status" value="1"/>
</dbReference>
<dbReference type="AlphaFoldDB" id="A0A914PSC0"/>
<name>A0A914PSC0_9BILA</name>
<feature type="domain" description="IFT140 second beta-propeller" evidence="1">
    <location>
        <begin position="2"/>
        <end position="153"/>
    </location>
</feature>